<evidence type="ECO:0000256" key="1">
    <source>
        <dbReference type="SAM" id="MobiDB-lite"/>
    </source>
</evidence>
<sequence length="954" mass="104297">MLEKRRQTRPHLAAHSLLGLSLASQPNFRPHLGQHVPFWYVFGELDSKFAEIGKDLAACSSKVHSLPCGHAVVEECPREVADLLLSLVKQLPSPSAPKAKVLQLTAAWTEPIQLLLKAPLLLSRGDLMPQRSGVLLVLQAQVDGAKMAGLGEVTPLPLFHKETLDEAITEEVQGEAQAESQLNYILAQWNSRPPKVPFDLGRLDGTLTKWLDQQCTGNLLPSVRAGLEMALLHLLRRAPEGWRRPQRSDVSINSLLARDEDLAADTALVAKFKVGKEPLEDAERTNQLAKLLLEKRPQASALDGDGDDSVALPIQRLPKRFCGGGPPPEAKELVAAICLSVLQDEKRVTAVLNQSWVETWHGWEELKADGSDTVAMNVAERLLQIAGVNVLGTKKKHAQEEAKGTRAKMKEQGTKTEAMSGRGGKKQVEPAAELEAMEVDDDVASNRQKPSEKDPTGKDSSSAAGKPAAKRPLAGAVSSPRKRLRGKQPAPEQSLARNDVKGDDASDCALALDEFILRAWHATHGNPDPRAHSDMVLEALGKQFRKKPTLPHWMAIAPRDAAFDLPDYICSFEGCNFTSDLAEAFEDHICQEHRRALEPLAFKQAAKAKLLEAYGAGLTWACQQDAPTAHIAIDRRCLRQYRNSQSGDKIGAGICLLCARRFPYADAMGEGDCIQWKQLAGKSHFLGLSLEETKRWLGLDTYWSTYAMQHGKTVRERLRTELQDWCADVELAPGSGAQHVREAVTGQAYSHRPSDSECWWLSPYEFTMHWELVPARIPHSRAEWEAASPDAWDVALTPVGEQKLLQSPLHTAAKLKPSTDYRLKVLRSRDRVYFASAAATAAPARPQRSSGDSGASTPYSALDLKAMQQAARKRFNAGPAVASPEPSSVTVHPCQASAAAVRTWAAALSHAPCNPEQRAFCELVAARVETELAAGTKGYVVGWSTIANETPAPE</sequence>
<dbReference type="Gene3D" id="3.30.390.10">
    <property type="entry name" value="Enolase-like, N-terminal domain"/>
    <property type="match status" value="1"/>
</dbReference>
<name>A0A9P1BX67_9DINO</name>
<evidence type="ECO:0000313" key="5">
    <source>
        <dbReference type="Proteomes" id="UP001152797"/>
    </source>
</evidence>
<dbReference type="EMBL" id="CAMXCT030000525">
    <property type="protein sequence ID" value="CAL4767270.1"/>
    <property type="molecule type" value="Genomic_DNA"/>
</dbReference>
<reference evidence="2" key="1">
    <citation type="submission" date="2022-10" db="EMBL/GenBank/DDBJ databases">
        <authorList>
            <person name="Chen Y."/>
            <person name="Dougan E. K."/>
            <person name="Chan C."/>
            <person name="Rhodes N."/>
            <person name="Thang M."/>
        </authorList>
    </citation>
    <scope>NUCLEOTIDE SEQUENCE</scope>
</reference>
<keyword evidence="5" id="KW-1185">Reference proteome</keyword>
<comment type="caution">
    <text evidence="2">The sequence shown here is derived from an EMBL/GenBank/DDBJ whole genome shotgun (WGS) entry which is preliminary data.</text>
</comment>
<organism evidence="2">
    <name type="scientific">Cladocopium goreaui</name>
    <dbReference type="NCBI Taxonomy" id="2562237"/>
    <lineage>
        <taxon>Eukaryota</taxon>
        <taxon>Sar</taxon>
        <taxon>Alveolata</taxon>
        <taxon>Dinophyceae</taxon>
        <taxon>Suessiales</taxon>
        <taxon>Symbiodiniaceae</taxon>
        <taxon>Cladocopium</taxon>
    </lineage>
</organism>
<dbReference type="InterPro" id="IPR029058">
    <property type="entry name" value="AB_hydrolase_fold"/>
</dbReference>
<accession>A0A9P1BX67</accession>
<reference evidence="3" key="2">
    <citation type="submission" date="2024-04" db="EMBL/GenBank/DDBJ databases">
        <authorList>
            <person name="Chen Y."/>
            <person name="Shah S."/>
            <person name="Dougan E. K."/>
            <person name="Thang M."/>
            <person name="Chan C."/>
        </authorList>
    </citation>
    <scope>NUCLEOTIDE SEQUENCE [LARGE SCALE GENOMIC DNA]</scope>
</reference>
<proteinExistence type="predicted"/>
<feature type="non-terminal residue" evidence="2">
    <location>
        <position position="1"/>
    </location>
</feature>
<feature type="compositionally biased region" description="Basic and acidic residues" evidence="1">
    <location>
        <begin position="398"/>
        <end position="414"/>
    </location>
</feature>
<dbReference type="SUPFAM" id="SSF54826">
    <property type="entry name" value="Enolase N-terminal domain-like"/>
    <property type="match status" value="1"/>
</dbReference>
<dbReference type="Gene3D" id="3.40.50.1820">
    <property type="entry name" value="alpha/beta hydrolase"/>
    <property type="match status" value="1"/>
</dbReference>
<dbReference type="InterPro" id="IPR029017">
    <property type="entry name" value="Enolase-like_N"/>
</dbReference>
<evidence type="ECO:0000313" key="2">
    <source>
        <dbReference type="EMBL" id="CAI3979958.1"/>
    </source>
</evidence>
<dbReference type="EMBL" id="CAMXCT010000525">
    <property type="protein sequence ID" value="CAI3979958.1"/>
    <property type="molecule type" value="Genomic_DNA"/>
</dbReference>
<dbReference type="Proteomes" id="UP001152797">
    <property type="component" value="Unassembled WGS sequence"/>
</dbReference>
<gene>
    <name evidence="2" type="ORF">C1SCF055_LOCUS7875</name>
</gene>
<feature type="region of interest" description="Disordered" evidence="1">
    <location>
        <begin position="393"/>
        <end position="503"/>
    </location>
</feature>
<dbReference type="AlphaFoldDB" id="A0A9P1BX67"/>
<evidence type="ECO:0000313" key="3">
    <source>
        <dbReference type="EMBL" id="CAL1133333.1"/>
    </source>
</evidence>
<dbReference type="EMBL" id="CAMXCT020000525">
    <property type="protein sequence ID" value="CAL1133333.1"/>
    <property type="molecule type" value="Genomic_DNA"/>
</dbReference>
<protein>
    <submittedName>
        <fullName evidence="4">Mandelate racemase/muconate lactonizing enzyme C-terminal domain-containing protein</fullName>
    </submittedName>
</protein>
<evidence type="ECO:0000313" key="4">
    <source>
        <dbReference type="EMBL" id="CAL4767270.1"/>
    </source>
</evidence>